<evidence type="ECO:0000313" key="4">
    <source>
        <dbReference type="EMBL" id="GAT18123.1"/>
    </source>
</evidence>
<dbReference type="AlphaFoldDB" id="A0A1Z5H494"/>
<dbReference type="InterPro" id="IPR043129">
    <property type="entry name" value="ATPase_NBD"/>
</dbReference>
<dbReference type="PANTHER" id="PTHR18964:SF149">
    <property type="entry name" value="BIFUNCTIONAL UDP-N-ACETYLGLUCOSAMINE 2-EPIMERASE_N-ACETYLMANNOSAMINE KINASE"/>
    <property type="match status" value="1"/>
</dbReference>
<dbReference type="InterPro" id="IPR036388">
    <property type="entry name" value="WH-like_DNA-bd_sf"/>
</dbReference>
<dbReference type="Pfam" id="PF13412">
    <property type="entry name" value="HTH_24"/>
    <property type="match status" value="1"/>
</dbReference>
<evidence type="ECO:0000256" key="2">
    <source>
        <dbReference type="ARBA" id="ARBA00006479"/>
    </source>
</evidence>
<dbReference type="InterPro" id="IPR036390">
    <property type="entry name" value="WH_DNA-bd_sf"/>
</dbReference>
<dbReference type="InterPro" id="IPR049874">
    <property type="entry name" value="ROK_cs"/>
</dbReference>
<evidence type="ECO:0000313" key="5">
    <source>
        <dbReference type="Proteomes" id="UP000223370"/>
    </source>
</evidence>
<keyword evidence="5" id="KW-1185">Reference proteome</keyword>
<keyword evidence="3" id="KW-0859">Xylose metabolism</keyword>
<reference evidence="4 5" key="1">
    <citation type="submission" date="2015-11" db="EMBL/GenBank/DDBJ databases">
        <title>Draft genome sequences of new species of the genus Lactobacillus isolated from orchardgrass silage.</title>
        <authorList>
            <person name="Tohno M."/>
            <person name="Tanizawa Y."/>
            <person name="Arita M."/>
        </authorList>
    </citation>
    <scope>NUCLEOTIDE SEQUENCE [LARGE SCALE GENOMIC DNA]</scope>
    <source>
        <strain evidence="4 5">IWT5</strain>
    </source>
</reference>
<dbReference type="Proteomes" id="UP000223370">
    <property type="component" value="Unassembled WGS sequence"/>
</dbReference>
<name>A0A1Z5H494_9LACO</name>
<sequence length="386" mass="43554">MIINKDIMRDHNEHSVLAEIINNGPMSRNEISKKVGLNKVTVSDIVGQLLEQRLAKSLGEGKSMSGSSGRKPELVEYNAEFGYTVNFSISGSQIEMLATRFDGRVLEYNVEQINHQPISVILKKMDELIEQLPDFHFVNGLQAISIAVFGVVYKNQIVNSDFVDYDDVDLVDYFQDNYHVPVIVENEANLSAIFEEDFSKQELQNLVSFNIHEGVGAGVIINAHLYTGNYGQAGEIGRMLISDTSGTHQQLTKLPTFDSEWSLNAIIHKARVIKKDKTYSLSMLIEDYKDHDDQITRLIDDFCYYLAIVTSHLISAYDPQMIFYNSPLIDSLPEILKNIQMKLTFLPLVPPLVMSKDVHYATLLGGASMAIHTVLHMNGMRLIFHH</sequence>
<comment type="function">
    <text evidence="1">Transcriptional repressor of xylose-utilizing enzymes.</text>
</comment>
<dbReference type="Gene3D" id="1.10.10.10">
    <property type="entry name" value="Winged helix-like DNA-binding domain superfamily/Winged helix DNA-binding domain"/>
    <property type="match status" value="1"/>
</dbReference>
<keyword evidence="3" id="KW-0119">Carbohydrate metabolism</keyword>
<organism evidence="4 5">
    <name type="scientific">Secundilactobacillus silagincola</name>
    <dbReference type="NCBI Taxonomy" id="1714681"/>
    <lineage>
        <taxon>Bacteria</taxon>
        <taxon>Bacillati</taxon>
        <taxon>Bacillota</taxon>
        <taxon>Bacilli</taxon>
        <taxon>Lactobacillales</taxon>
        <taxon>Lactobacillaceae</taxon>
        <taxon>Secundilactobacillus</taxon>
    </lineage>
</organism>
<dbReference type="OrthoDB" id="9796533at2"/>
<dbReference type="EMBL" id="BCMJ01000002">
    <property type="protein sequence ID" value="GAT18123.1"/>
    <property type="molecule type" value="Genomic_DNA"/>
</dbReference>
<evidence type="ECO:0000256" key="1">
    <source>
        <dbReference type="ARBA" id="ARBA00002486"/>
    </source>
</evidence>
<comment type="caution">
    <text evidence="4">The sequence shown here is derived from an EMBL/GenBank/DDBJ whole genome shotgun (WGS) entry which is preliminary data.</text>
</comment>
<dbReference type="Gene3D" id="3.30.420.40">
    <property type="match status" value="2"/>
</dbReference>
<proteinExistence type="inferred from homology"/>
<evidence type="ECO:0000256" key="3">
    <source>
        <dbReference type="ARBA" id="ARBA00022629"/>
    </source>
</evidence>
<dbReference type="Pfam" id="PF00480">
    <property type="entry name" value="ROK"/>
    <property type="match status" value="1"/>
</dbReference>
<dbReference type="SUPFAM" id="SSF46785">
    <property type="entry name" value="Winged helix' DNA-binding domain"/>
    <property type="match status" value="1"/>
</dbReference>
<protein>
    <submittedName>
        <fullName evidence="4">Xylose repressor</fullName>
    </submittedName>
</protein>
<dbReference type="PROSITE" id="PS01125">
    <property type="entry name" value="ROK"/>
    <property type="match status" value="1"/>
</dbReference>
<accession>A0A1Z5H494</accession>
<comment type="similarity">
    <text evidence="2">Belongs to the ROK (NagC/XylR) family.</text>
</comment>
<dbReference type="RefSeq" id="WP_098823654.1">
    <property type="nucleotide sequence ID" value="NZ_BCMJ01000002.1"/>
</dbReference>
<gene>
    <name evidence="4" type="primary">xylR_2</name>
    <name evidence="4" type="ORF">IWT5_00396</name>
</gene>
<dbReference type="SUPFAM" id="SSF53067">
    <property type="entry name" value="Actin-like ATPase domain"/>
    <property type="match status" value="2"/>
</dbReference>
<dbReference type="InterPro" id="IPR000600">
    <property type="entry name" value="ROK"/>
</dbReference>
<dbReference type="PANTHER" id="PTHR18964">
    <property type="entry name" value="ROK (REPRESSOR, ORF, KINASE) FAMILY"/>
    <property type="match status" value="1"/>
</dbReference>
<dbReference type="GO" id="GO:0042732">
    <property type="term" value="P:D-xylose metabolic process"/>
    <property type="evidence" value="ECO:0007669"/>
    <property type="project" value="UniProtKB-KW"/>
</dbReference>